<dbReference type="GeneID" id="93712446"/>
<reference evidence="2 3" key="1">
    <citation type="submission" date="2016-10" db="EMBL/GenBank/DDBJ databases">
        <authorList>
            <person name="Varghese N."/>
            <person name="Submissions S."/>
        </authorList>
    </citation>
    <scope>NUCLEOTIDE SEQUENCE [LARGE SCALE GENOMIC DNA]</scope>
    <source>
        <strain evidence="2 3">DSM 13796</strain>
    </source>
</reference>
<keyword evidence="3" id="KW-1185">Reference proteome</keyword>
<evidence type="ECO:0000313" key="2">
    <source>
        <dbReference type="EMBL" id="SFQ82252.1"/>
    </source>
</evidence>
<feature type="domain" description="DUF3870" evidence="1">
    <location>
        <begin position="8"/>
        <end position="100"/>
    </location>
</feature>
<dbReference type="InterPro" id="IPR024617">
    <property type="entry name" value="DUF3870"/>
</dbReference>
<gene>
    <name evidence="2" type="ORF">SAMN02745910_03871</name>
</gene>
<name>A0A1I6BMU1_9BACI</name>
<dbReference type="Pfam" id="PF12986">
    <property type="entry name" value="DUF3870"/>
    <property type="match status" value="1"/>
</dbReference>
<dbReference type="EMBL" id="FOXX01000011">
    <property type="protein sequence ID" value="SFQ82252.1"/>
    <property type="molecule type" value="Genomic_DNA"/>
</dbReference>
<accession>A0A1I6BMU1</accession>
<proteinExistence type="predicted"/>
<sequence length="103" mass="11496">MFKNDTVYIIGDAKTSSNNPITQKYNAFFIALVVERSTGMIIDADCSATIPLTSAFVKSILVYKNIQNYEELCAEIQNRYFGSSQKALTVALKNALIKYNSLK</sequence>
<protein>
    <recommendedName>
        <fullName evidence="1">DUF3870 domain-containing protein</fullName>
    </recommendedName>
</protein>
<comment type="caution">
    <text evidence="2">The sequence shown here is derived from an EMBL/GenBank/DDBJ whole genome shotgun (WGS) entry which is preliminary data.</text>
</comment>
<dbReference type="RefSeq" id="WP_061802441.1">
    <property type="nucleotide sequence ID" value="NZ_FOXX01000011.1"/>
</dbReference>
<evidence type="ECO:0000313" key="3">
    <source>
        <dbReference type="Proteomes" id="UP000182762"/>
    </source>
</evidence>
<dbReference type="Proteomes" id="UP000182762">
    <property type="component" value="Unassembled WGS sequence"/>
</dbReference>
<evidence type="ECO:0000259" key="1">
    <source>
        <dbReference type="Pfam" id="PF12986"/>
    </source>
</evidence>
<organism evidence="2 3">
    <name type="scientific">Priestia endophytica DSM 13796</name>
    <dbReference type="NCBI Taxonomy" id="1121089"/>
    <lineage>
        <taxon>Bacteria</taxon>
        <taxon>Bacillati</taxon>
        <taxon>Bacillota</taxon>
        <taxon>Bacilli</taxon>
        <taxon>Bacillales</taxon>
        <taxon>Bacillaceae</taxon>
        <taxon>Priestia</taxon>
    </lineage>
</organism>